<evidence type="ECO:0000313" key="2">
    <source>
        <dbReference type="EMBL" id="OWM66273.1"/>
    </source>
</evidence>
<accession>A0A218W150</accession>
<gene>
    <name evidence="2" type="ORF">CDL15_Pgr013490</name>
</gene>
<comment type="caution">
    <text evidence="2">The sequence shown here is derived from an EMBL/GenBank/DDBJ whole genome shotgun (WGS) entry which is preliminary data.</text>
</comment>
<evidence type="ECO:0000313" key="3">
    <source>
        <dbReference type="Proteomes" id="UP000197138"/>
    </source>
</evidence>
<feature type="compositionally biased region" description="Polar residues" evidence="1">
    <location>
        <begin position="206"/>
        <end position="225"/>
    </location>
</feature>
<sequence>MESDHANNLNNHIDGAFNLGGSNIADDNDLQQNVPANINEIANEDLNEASVDNELYPREGLALRLAPDGSIIVTFSSTIEVGDIYSSSDDEWAITSISMVPPEGGSGEISTGESAISGEISMRMVSPSILSANVGGQEENRDPLGENSDPLGVQDSFLAQEAPLDLLDLNPRYEIGGSTRTLAPNPMEYHQHESLAPLQYSDIPDSLSQSALHPSMDNGSPSLPESRSFLNTLQSPTSTLVGGPSIGWRPLLIPQQSNYQESGSSNSTSTWIGVDTGNIDLLATQPPPVSSSFAVPMSTAEFSEFSMTYIRERYEQERRNGMTDEEAHYFFNDDINENAGGGGEQSVAEVAVGEEVADPMRERFVELVNQYNRMFRAVELQTPSYDPIMRAQLVSEVLYIP</sequence>
<name>A0A218W150_PUNGR</name>
<organism evidence="2 3">
    <name type="scientific">Punica granatum</name>
    <name type="common">Pomegranate</name>
    <dbReference type="NCBI Taxonomy" id="22663"/>
    <lineage>
        <taxon>Eukaryota</taxon>
        <taxon>Viridiplantae</taxon>
        <taxon>Streptophyta</taxon>
        <taxon>Embryophyta</taxon>
        <taxon>Tracheophyta</taxon>
        <taxon>Spermatophyta</taxon>
        <taxon>Magnoliopsida</taxon>
        <taxon>eudicotyledons</taxon>
        <taxon>Gunneridae</taxon>
        <taxon>Pentapetalae</taxon>
        <taxon>rosids</taxon>
        <taxon>malvids</taxon>
        <taxon>Myrtales</taxon>
        <taxon>Lythraceae</taxon>
        <taxon>Punica</taxon>
    </lineage>
</organism>
<dbReference type="AlphaFoldDB" id="A0A218W150"/>
<protein>
    <submittedName>
        <fullName evidence="2">Uncharacterized protein</fullName>
    </submittedName>
</protein>
<reference evidence="3" key="1">
    <citation type="journal article" date="2017" name="Plant J.">
        <title>The pomegranate (Punica granatum L.) genome and the genomics of punicalagin biosynthesis.</title>
        <authorList>
            <person name="Qin G."/>
            <person name="Xu C."/>
            <person name="Ming R."/>
            <person name="Tang H."/>
            <person name="Guyot R."/>
            <person name="Kramer E.M."/>
            <person name="Hu Y."/>
            <person name="Yi X."/>
            <person name="Qi Y."/>
            <person name="Xu X."/>
            <person name="Gao Z."/>
            <person name="Pan H."/>
            <person name="Jian J."/>
            <person name="Tian Y."/>
            <person name="Yue Z."/>
            <person name="Xu Y."/>
        </authorList>
    </citation>
    <scope>NUCLEOTIDE SEQUENCE [LARGE SCALE GENOMIC DNA]</scope>
    <source>
        <strain evidence="3">cv. Dabenzi</strain>
    </source>
</reference>
<dbReference type="EMBL" id="MTKT01005554">
    <property type="protein sequence ID" value="OWM66273.1"/>
    <property type="molecule type" value="Genomic_DNA"/>
</dbReference>
<feature type="region of interest" description="Disordered" evidence="1">
    <location>
        <begin position="205"/>
        <end position="225"/>
    </location>
</feature>
<dbReference type="Proteomes" id="UP000197138">
    <property type="component" value="Unassembled WGS sequence"/>
</dbReference>
<proteinExistence type="predicted"/>
<evidence type="ECO:0000256" key="1">
    <source>
        <dbReference type="SAM" id="MobiDB-lite"/>
    </source>
</evidence>